<keyword evidence="1" id="KW-0540">Nuclease</keyword>
<keyword evidence="5" id="KW-1185">Reference proteome</keyword>
<evidence type="ECO:0000256" key="1">
    <source>
        <dbReference type="ARBA" id="ARBA00022722"/>
    </source>
</evidence>
<dbReference type="EC" id="3.1.21.4" evidence="4"/>
<organism evidence="4 5">
    <name type="scientific">Methanobrevibacter thaueri</name>
    <dbReference type="NCBI Taxonomy" id="190975"/>
    <lineage>
        <taxon>Archaea</taxon>
        <taxon>Methanobacteriati</taxon>
        <taxon>Methanobacteriota</taxon>
        <taxon>Methanomada group</taxon>
        <taxon>Methanobacteria</taxon>
        <taxon>Methanobacteriales</taxon>
        <taxon>Methanobacteriaceae</taxon>
        <taxon>Methanobrevibacter</taxon>
    </lineage>
</organism>
<dbReference type="InterPro" id="IPR011335">
    <property type="entry name" value="Restrct_endonuc-II-like"/>
</dbReference>
<dbReference type="AlphaFoldDB" id="A0A315XRP9"/>
<gene>
    <name evidence="4" type="primary">sau3AIR</name>
    <name evidence="4" type="ORF">MBBTH_07080</name>
</gene>
<sequence length="158" mass="18658">MDSFEALIGKSINEVTLNESPNFFLAPLKYSLKRCGRRYPATKYRLVDIDYFDLISFSELFKREAIMIIWYDDEDIITDLEIYYLSNDFDILFKDYYFIKKAIDNGEAHNLTEGDTTYLGAARINEKVPQPNSDRLANKREFVLKKKYLQKIINEMGY</sequence>
<proteinExistence type="predicted"/>
<evidence type="ECO:0000256" key="3">
    <source>
        <dbReference type="ARBA" id="ARBA00022801"/>
    </source>
</evidence>
<evidence type="ECO:0000256" key="2">
    <source>
        <dbReference type="ARBA" id="ARBA00022759"/>
    </source>
</evidence>
<evidence type="ECO:0000313" key="4">
    <source>
        <dbReference type="EMBL" id="PWB87739.1"/>
    </source>
</evidence>
<dbReference type="GO" id="GO:0009036">
    <property type="term" value="F:type II site-specific deoxyribonuclease activity"/>
    <property type="evidence" value="ECO:0007669"/>
    <property type="project" value="UniProtKB-EC"/>
</dbReference>
<keyword evidence="2" id="KW-0255">Endonuclease</keyword>
<dbReference type="GO" id="GO:0003677">
    <property type="term" value="F:DNA binding"/>
    <property type="evidence" value="ECO:0007669"/>
    <property type="project" value="InterPro"/>
</dbReference>
<dbReference type="Gene3D" id="3.40.600.10">
    <property type="entry name" value="DNA mismatch repair MutH/Restriction endonuclease, type II"/>
    <property type="match status" value="1"/>
</dbReference>
<dbReference type="SUPFAM" id="SSF52980">
    <property type="entry name" value="Restriction endonuclease-like"/>
    <property type="match status" value="1"/>
</dbReference>
<protein>
    <submittedName>
        <fullName evidence="4">Type-2 restriction enzyme Sau3AI</fullName>
        <ecNumber evidence="4">3.1.21.4</ecNumber>
    </submittedName>
</protein>
<dbReference type="Proteomes" id="UP000251717">
    <property type="component" value="Unassembled WGS sequence"/>
</dbReference>
<comment type="caution">
    <text evidence="4">The sequence shown here is derived from an EMBL/GenBank/DDBJ whole genome shotgun (WGS) entry which is preliminary data.</text>
</comment>
<dbReference type="EMBL" id="MZGS01000017">
    <property type="protein sequence ID" value="PWB87739.1"/>
    <property type="molecule type" value="Genomic_DNA"/>
</dbReference>
<accession>A0A315XRP9</accession>
<name>A0A315XRP9_9EURY</name>
<reference evidence="4 5" key="1">
    <citation type="submission" date="2017-03" db="EMBL/GenBank/DDBJ databases">
        <title>Genome sequence of Methanobrevibacter thaueri.</title>
        <authorList>
            <person name="Poehlein A."/>
            <person name="Seedorf H."/>
            <person name="Daniel R."/>
        </authorList>
    </citation>
    <scope>NUCLEOTIDE SEQUENCE [LARGE SCALE GENOMIC DNA]</scope>
    <source>
        <strain evidence="4 5">DSM 11995</strain>
    </source>
</reference>
<keyword evidence="3 4" id="KW-0378">Hydrolase</keyword>
<evidence type="ECO:0000313" key="5">
    <source>
        <dbReference type="Proteomes" id="UP000251717"/>
    </source>
</evidence>
<dbReference type="RefSeq" id="WP_133241937.1">
    <property type="nucleotide sequence ID" value="NZ_MZGS01000017.1"/>
</dbReference>
<dbReference type="InterPro" id="IPR037057">
    <property type="entry name" value="DNA_rep_MutH/T2_RE_sf"/>
</dbReference>
<dbReference type="OrthoDB" id="76796at2157"/>